<dbReference type="AlphaFoldDB" id="A0AA90U041"/>
<keyword evidence="3" id="KW-1185">Reference proteome</keyword>
<dbReference type="RefSeq" id="WP_270095503.1">
    <property type="nucleotide sequence ID" value="NZ_JAQFFK010000001.1"/>
</dbReference>
<evidence type="ECO:0000313" key="2">
    <source>
        <dbReference type="EMBL" id="MDR6223187.1"/>
    </source>
</evidence>
<protein>
    <submittedName>
        <fullName evidence="2">Uncharacterized protein</fullName>
    </submittedName>
</protein>
<accession>A0AA90U041</accession>
<evidence type="ECO:0000313" key="3">
    <source>
        <dbReference type="Proteomes" id="UP001185015"/>
    </source>
</evidence>
<keyword evidence="1" id="KW-0472">Membrane</keyword>
<feature type="transmembrane region" description="Helical" evidence="1">
    <location>
        <begin position="45"/>
        <end position="66"/>
    </location>
</feature>
<feature type="transmembrane region" description="Helical" evidence="1">
    <location>
        <begin position="168"/>
        <end position="189"/>
    </location>
</feature>
<sequence length="204" mass="22995">MNIINRFWEEPLEVSLFFIGWFWLGFSIIGMTLANMYLPDSILDIYHLIVGVIYLLPMFVIVLKVFKGRNVAGLPLMICSGIIGVYAIVMHMKLNLGVDYLGPLSEILKIVLLLVLLVAVLVSFYIYARSVGCDNTKNLKIILLISAINGLVIVYNVLFGGYGIRSESVAIMTILFLFVLEPLLGGMYAREIVERENWGRSLRK</sequence>
<evidence type="ECO:0000256" key="1">
    <source>
        <dbReference type="SAM" id="Phobius"/>
    </source>
</evidence>
<feature type="transmembrane region" description="Helical" evidence="1">
    <location>
        <begin position="107"/>
        <end position="127"/>
    </location>
</feature>
<feature type="transmembrane region" description="Helical" evidence="1">
    <location>
        <begin position="139"/>
        <end position="162"/>
    </location>
</feature>
<feature type="transmembrane region" description="Helical" evidence="1">
    <location>
        <begin position="12"/>
        <end position="33"/>
    </location>
</feature>
<reference evidence="2 3" key="1">
    <citation type="submission" date="2023-07" db="EMBL/GenBank/DDBJ databases">
        <title>Genomic Encyclopedia of Type Strains, Phase IV (KMG-IV): sequencing the most valuable type-strain genomes for metagenomic binning, comparative biology and taxonomic classification.</title>
        <authorList>
            <person name="Goeker M."/>
        </authorList>
    </citation>
    <scope>NUCLEOTIDE SEQUENCE [LARGE SCALE GENOMIC DNA]</scope>
    <source>
        <strain evidence="2 3">DSM 17273</strain>
    </source>
</reference>
<proteinExistence type="predicted"/>
<name>A0AA90U041_9EURY</name>
<dbReference type="Proteomes" id="UP001185015">
    <property type="component" value="Unassembled WGS sequence"/>
</dbReference>
<dbReference type="EMBL" id="JAVDQI010000006">
    <property type="protein sequence ID" value="MDR6223187.1"/>
    <property type="molecule type" value="Genomic_DNA"/>
</dbReference>
<keyword evidence="1" id="KW-1133">Transmembrane helix</keyword>
<feature type="transmembrane region" description="Helical" evidence="1">
    <location>
        <begin position="73"/>
        <end position="92"/>
    </location>
</feature>
<comment type="caution">
    <text evidence="2">The sequence shown here is derived from an EMBL/GenBank/DDBJ whole genome shotgun (WGS) entry which is preliminary data.</text>
</comment>
<gene>
    <name evidence="2" type="ORF">J2750_001652</name>
</gene>
<organism evidence="2 3">
    <name type="scientific">Methanococcoides alaskense</name>
    <dbReference type="NCBI Taxonomy" id="325778"/>
    <lineage>
        <taxon>Archaea</taxon>
        <taxon>Methanobacteriati</taxon>
        <taxon>Methanobacteriota</taxon>
        <taxon>Stenosarchaea group</taxon>
        <taxon>Methanomicrobia</taxon>
        <taxon>Methanosarcinales</taxon>
        <taxon>Methanosarcinaceae</taxon>
        <taxon>Methanococcoides</taxon>
    </lineage>
</organism>
<keyword evidence="1" id="KW-0812">Transmembrane</keyword>